<feature type="domain" description="EthD" evidence="2">
    <location>
        <begin position="17"/>
        <end position="114"/>
    </location>
</feature>
<comment type="similarity">
    <text evidence="1">Belongs to the tpcK family.</text>
</comment>
<evidence type="ECO:0000256" key="1">
    <source>
        <dbReference type="ARBA" id="ARBA00005986"/>
    </source>
</evidence>
<comment type="caution">
    <text evidence="3">The sequence shown here is derived from an EMBL/GenBank/DDBJ whole genome shotgun (WGS) entry which is preliminary data.</text>
</comment>
<dbReference type="Proteomes" id="UP001430848">
    <property type="component" value="Unassembled WGS sequence"/>
</dbReference>
<reference evidence="3 4" key="1">
    <citation type="submission" date="2024-02" db="EMBL/GenBank/DDBJ databases">
        <title>De novo assembly and annotation of 12 fungi associated with fruit tree decline syndrome in Ontario, Canada.</title>
        <authorList>
            <person name="Sulman M."/>
            <person name="Ellouze W."/>
            <person name="Ilyukhin E."/>
        </authorList>
    </citation>
    <scope>NUCLEOTIDE SEQUENCE [LARGE SCALE GENOMIC DNA]</scope>
    <source>
        <strain evidence="3 4">M169</strain>
    </source>
</reference>
<keyword evidence="4" id="KW-1185">Reference proteome</keyword>
<name>A0ABR1PQR5_DIAER</name>
<proteinExistence type="inferred from homology"/>
<evidence type="ECO:0000313" key="3">
    <source>
        <dbReference type="EMBL" id="KAK7742652.1"/>
    </source>
</evidence>
<protein>
    <recommendedName>
        <fullName evidence="2">EthD domain-containing protein</fullName>
    </recommendedName>
</protein>
<organism evidence="3 4">
    <name type="scientific">Diaporthe eres</name>
    <name type="common">Phomopsis oblonga</name>
    <dbReference type="NCBI Taxonomy" id="83184"/>
    <lineage>
        <taxon>Eukaryota</taxon>
        <taxon>Fungi</taxon>
        <taxon>Dikarya</taxon>
        <taxon>Ascomycota</taxon>
        <taxon>Pezizomycotina</taxon>
        <taxon>Sordariomycetes</taxon>
        <taxon>Sordariomycetidae</taxon>
        <taxon>Diaporthales</taxon>
        <taxon>Diaporthaceae</taxon>
        <taxon>Diaporthe</taxon>
        <taxon>Diaporthe eres species complex</taxon>
    </lineage>
</organism>
<dbReference type="SUPFAM" id="SSF54909">
    <property type="entry name" value="Dimeric alpha+beta barrel"/>
    <property type="match status" value="1"/>
</dbReference>
<dbReference type="InterPro" id="IPR009799">
    <property type="entry name" value="EthD_dom"/>
</dbReference>
<dbReference type="EMBL" id="JAKNSF020000001">
    <property type="protein sequence ID" value="KAK7742652.1"/>
    <property type="molecule type" value="Genomic_DNA"/>
</dbReference>
<gene>
    <name evidence="3" type="ORF">SLS63_000217</name>
</gene>
<dbReference type="Pfam" id="PF07110">
    <property type="entry name" value="EthD"/>
    <property type="match status" value="1"/>
</dbReference>
<accession>A0ABR1PQR5</accession>
<dbReference type="InterPro" id="IPR011008">
    <property type="entry name" value="Dimeric_a/b-barrel"/>
</dbReference>
<evidence type="ECO:0000313" key="4">
    <source>
        <dbReference type="Proteomes" id="UP001430848"/>
    </source>
</evidence>
<sequence>MASRDVLKVSALHYKDPSKTDEEFETHVSENINPAWVKLVKRHEVMKYSITFCPSNVSEALAATVEKIRPGWSVISSHAVLTYWVRDIQHMMALTSDPEYQEIGRESEASWIDSTRGEIMVGYEKVYIDNKEVVDGTAKN</sequence>
<evidence type="ECO:0000259" key="2">
    <source>
        <dbReference type="Pfam" id="PF07110"/>
    </source>
</evidence>